<dbReference type="PANTHER" id="PTHR22642">
    <property type="entry name" value="IMIDAZOLONEPROPIONASE"/>
    <property type="match status" value="1"/>
</dbReference>
<dbReference type="GO" id="GO:0046872">
    <property type="term" value="F:metal ion binding"/>
    <property type="evidence" value="ECO:0007669"/>
    <property type="project" value="UniProtKB-KW"/>
</dbReference>
<proteinExistence type="predicted"/>
<dbReference type="SUPFAM" id="SSF51338">
    <property type="entry name" value="Composite domain of metallo-dependent hydrolases"/>
    <property type="match status" value="1"/>
</dbReference>
<dbReference type="Gene3D" id="3.10.310.70">
    <property type="match status" value="1"/>
</dbReference>
<organism evidence="6 7">
    <name type="scientific">Bifidobacterium boum</name>
    <dbReference type="NCBI Taxonomy" id="78343"/>
    <lineage>
        <taxon>Bacteria</taxon>
        <taxon>Bacillati</taxon>
        <taxon>Actinomycetota</taxon>
        <taxon>Actinomycetes</taxon>
        <taxon>Bifidobacteriales</taxon>
        <taxon>Bifidobacteriaceae</taxon>
        <taxon>Bifidobacterium</taxon>
    </lineage>
</organism>
<gene>
    <name evidence="6" type="ORF">HF843_07235</name>
</gene>
<dbReference type="InterPro" id="IPR032466">
    <property type="entry name" value="Metal_Hydrolase"/>
</dbReference>
<evidence type="ECO:0000259" key="4">
    <source>
        <dbReference type="Pfam" id="PF07969"/>
    </source>
</evidence>
<dbReference type="Pfam" id="PF22039">
    <property type="entry name" value="HUTI_composite_bact"/>
    <property type="match status" value="1"/>
</dbReference>
<dbReference type="Gene3D" id="2.30.40.10">
    <property type="entry name" value="Urease, subunit C, domain 1"/>
    <property type="match status" value="1"/>
</dbReference>
<dbReference type="InterPro" id="IPR054418">
    <property type="entry name" value="MQNX/HUTI_composite_N"/>
</dbReference>
<keyword evidence="1" id="KW-0479">Metal-binding</keyword>
<sequence length="548" mass="59764">MTSDNSVLYIAKAIRSMTGTNDIGKNAILVKGQKIAAVGPADELKRQYRECEVVDFGEGVITPGLSDSHSHVISGATSDALGVDLTGAMTFDEVRSRLREYMAELSDGDWVLAWGLDPTVYDGGPLEYRPFAETIGDRCAMISFADMHSLLASPRALQAAGIDGPRDFPASSAKIACYPDGTPTGHVLEFQATSLVSAAMPPLSDDQKKRNIWRVLQEMAATGLTKSHVMDLDAEHVRLLREMEEEGELPIKLELHPFANPVTVNGVEAEYQRLMSLVGLHGRRWAVTGVKFFMDGSIDGGTAWLREPDIHGQSNHGAWSDQLAYRSLMTKLVESGVSTVTHAIGDEGVLTHVDVVEGLLKRVGDINGGKHGTHSIEHLEMLEDDEIQRIASSDIYLSMMPLHCTRFLHADQLDNWSRKLDDVRKRDCFRMRSLVNAGAVVAIGSDWPVAPFDPRWTMADGMLRRPYDHPEMGPVEPQEALISEELLAGYTVNCAMARGESAHAGKIAVGYDADFTVFGQDPLALEPSALAVDPILATVVDGELAYQA</sequence>
<accession>A0A848D529</accession>
<dbReference type="SUPFAM" id="SSF51556">
    <property type="entry name" value="Metallo-dependent hydrolases"/>
    <property type="match status" value="1"/>
</dbReference>
<evidence type="ECO:0000256" key="3">
    <source>
        <dbReference type="ARBA" id="ARBA00022833"/>
    </source>
</evidence>
<dbReference type="InterPro" id="IPR011059">
    <property type="entry name" value="Metal-dep_hydrolase_composite"/>
</dbReference>
<evidence type="ECO:0000313" key="7">
    <source>
        <dbReference type="Proteomes" id="UP000583419"/>
    </source>
</evidence>
<dbReference type="AlphaFoldDB" id="A0A848D529"/>
<evidence type="ECO:0000256" key="2">
    <source>
        <dbReference type="ARBA" id="ARBA00022801"/>
    </source>
</evidence>
<feature type="domain" description="Aminodeoxyfutalosine deaminase/Imidazolonepropionase-like composite" evidence="5">
    <location>
        <begin position="27"/>
        <end position="48"/>
    </location>
</feature>
<keyword evidence="3" id="KW-0862">Zinc</keyword>
<dbReference type="Gene3D" id="3.20.20.140">
    <property type="entry name" value="Metal-dependent hydrolases"/>
    <property type="match status" value="1"/>
</dbReference>
<name>A0A848D529_9BIFI</name>
<dbReference type="PANTHER" id="PTHR22642:SF2">
    <property type="entry name" value="PROTEIN LONG AFTER FAR-RED 3"/>
    <property type="match status" value="1"/>
</dbReference>
<dbReference type="RefSeq" id="WP_168973919.1">
    <property type="nucleotide sequence ID" value="NZ_JABAGJ010000009.1"/>
</dbReference>
<dbReference type="EMBL" id="JABAGJ010000009">
    <property type="protein sequence ID" value="NMF02956.1"/>
    <property type="molecule type" value="Genomic_DNA"/>
</dbReference>
<dbReference type="Proteomes" id="UP000583419">
    <property type="component" value="Unassembled WGS sequence"/>
</dbReference>
<reference evidence="6 7" key="1">
    <citation type="submission" date="2020-04" db="EMBL/GenBank/DDBJ databases">
        <authorList>
            <person name="Hitch T.C.A."/>
            <person name="Wylensek D."/>
            <person name="Clavel T."/>
        </authorList>
    </citation>
    <scope>NUCLEOTIDE SEQUENCE [LARGE SCALE GENOMIC DNA]</scope>
    <source>
        <strain evidence="6 7">WCA-130-P53-4B</strain>
    </source>
</reference>
<feature type="domain" description="Amidohydrolase 3" evidence="4">
    <location>
        <begin position="52"/>
        <end position="546"/>
    </location>
</feature>
<comment type="caution">
    <text evidence="6">The sequence shown here is derived from an EMBL/GenBank/DDBJ whole genome shotgun (WGS) entry which is preliminary data.</text>
</comment>
<evidence type="ECO:0000313" key="6">
    <source>
        <dbReference type="EMBL" id="NMF02956.1"/>
    </source>
</evidence>
<dbReference type="Pfam" id="PF07969">
    <property type="entry name" value="Amidohydro_3"/>
    <property type="match status" value="1"/>
</dbReference>
<evidence type="ECO:0000259" key="5">
    <source>
        <dbReference type="Pfam" id="PF22039"/>
    </source>
</evidence>
<dbReference type="GO" id="GO:0016810">
    <property type="term" value="F:hydrolase activity, acting on carbon-nitrogen (but not peptide) bonds"/>
    <property type="evidence" value="ECO:0007669"/>
    <property type="project" value="InterPro"/>
</dbReference>
<protein>
    <submittedName>
        <fullName evidence="6">Amidohydrolase family protein</fullName>
    </submittedName>
</protein>
<evidence type="ECO:0000256" key="1">
    <source>
        <dbReference type="ARBA" id="ARBA00022723"/>
    </source>
</evidence>
<keyword evidence="2 6" id="KW-0378">Hydrolase</keyword>
<dbReference type="InterPro" id="IPR013108">
    <property type="entry name" value="Amidohydro_3"/>
</dbReference>